<dbReference type="PANTHER" id="PTHR42791:SF5">
    <property type="entry name" value="HYPOTHETICAL ACETYLTRANSFERASE (EUROFUNG)"/>
    <property type="match status" value="1"/>
</dbReference>
<dbReference type="Pfam" id="PF13673">
    <property type="entry name" value="Acetyltransf_10"/>
    <property type="match status" value="1"/>
</dbReference>
<organism evidence="2 3">
    <name type="scientific">Ustilaginoidea virens</name>
    <name type="common">Rice false smut fungus</name>
    <name type="synonym">Villosiclava virens</name>
    <dbReference type="NCBI Taxonomy" id="1159556"/>
    <lineage>
        <taxon>Eukaryota</taxon>
        <taxon>Fungi</taxon>
        <taxon>Dikarya</taxon>
        <taxon>Ascomycota</taxon>
        <taxon>Pezizomycotina</taxon>
        <taxon>Sordariomycetes</taxon>
        <taxon>Hypocreomycetidae</taxon>
        <taxon>Hypocreales</taxon>
        <taxon>Clavicipitaceae</taxon>
        <taxon>Ustilaginoidea</taxon>
    </lineage>
</organism>
<evidence type="ECO:0000313" key="3">
    <source>
        <dbReference type="Proteomes" id="UP000054053"/>
    </source>
</evidence>
<dbReference type="SUPFAM" id="SSF55729">
    <property type="entry name" value="Acyl-CoA N-acyltransferases (Nat)"/>
    <property type="match status" value="1"/>
</dbReference>
<feature type="domain" description="N-acetyltransferase" evidence="1">
    <location>
        <begin position="146"/>
        <end position="224"/>
    </location>
</feature>
<dbReference type="InterPro" id="IPR016181">
    <property type="entry name" value="Acyl_CoA_acyltransferase"/>
</dbReference>
<gene>
    <name evidence="2" type="ORF">UVI_02052040</name>
</gene>
<dbReference type="EMBL" id="BBTG02000039">
    <property type="protein sequence ID" value="GAO17457.1"/>
    <property type="molecule type" value="Genomic_DNA"/>
</dbReference>
<evidence type="ECO:0000313" key="2">
    <source>
        <dbReference type="EMBL" id="GAO17457.1"/>
    </source>
</evidence>
<comment type="caution">
    <text evidence="2">The sequence shown here is derived from an EMBL/GenBank/DDBJ whole genome shotgun (WGS) entry which is preliminary data.</text>
</comment>
<accession>A0A1B5L1X6</accession>
<proteinExistence type="predicted"/>
<dbReference type="PROSITE" id="PS51186">
    <property type="entry name" value="GNAT"/>
    <property type="match status" value="1"/>
</dbReference>
<dbReference type="InterPro" id="IPR052523">
    <property type="entry name" value="Trichothecene_AcTrans"/>
</dbReference>
<name>A0A1B5L1X6_USTVR</name>
<protein>
    <recommendedName>
        <fullName evidence="1">N-acetyltransferase domain-containing protein</fullName>
    </recommendedName>
</protein>
<reference evidence="3" key="1">
    <citation type="journal article" date="2016" name="Genome Announc.">
        <title>Genome sequence of Ustilaginoidea virens IPU010, a rice pathogenic fungus causing false smut.</title>
        <authorList>
            <person name="Kumagai T."/>
            <person name="Ishii T."/>
            <person name="Terai G."/>
            <person name="Umemura M."/>
            <person name="Machida M."/>
            <person name="Asai K."/>
        </authorList>
    </citation>
    <scope>NUCLEOTIDE SEQUENCE [LARGE SCALE GENOMIC DNA]</scope>
    <source>
        <strain evidence="3">IPU010</strain>
    </source>
</reference>
<dbReference type="Proteomes" id="UP000054053">
    <property type="component" value="Unassembled WGS sequence"/>
</dbReference>
<evidence type="ECO:0000259" key="1">
    <source>
        <dbReference type="PROSITE" id="PS51186"/>
    </source>
</evidence>
<dbReference type="InterPro" id="IPR000182">
    <property type="entry name" value="GNAT_dom"/>
</dbReference>
<dbReference type="Gene3D" id="3.40.630.30">
    <property type="match status" value="1"/>
</dbReference>
<sequence>MPLRLSRVTSTTDFEEITRVQFLAYRDPWIPLLQLFFPVADSSPDAYEAAIKDATRRITEWHQSDPTSTWLKVTDDATGRIAGAACWHMYDHDPYTTYPDIDCYWWPKGEDRKVANALMRQFLEARRTYMRRPHMCMKPVFSAFVLDNCFTHPEFRRRGVATLLIDWGIRQADAQGLGTYVDASDMGLQFYRRRWGFVADEQRELTMAGLPVTPRRVELGKQLLPSGWWPCYRPVGGKYEPERDALPWDKT</sequence>
<dbReference type="CDD" id="cd04301">
    <property type="entry name" value="NAT_SF"/>
    <property type="match status" value="1"/>
</dbReference>
<dbReference type="AlphaFoldDB" id="A0A1B5L1X6"/>
<dbReference type="PANTHER" id="PTHR42791">
    <property type="entry name" value="GNAT FAMILY ACETYLTRANSFERASE"/>
    <property type="match status" value="1"/>
</dbReference>
<dbReference type="GO" id="GO:0016747">
    <property type="term" value="F:acyltransferase activity, transferring groups other than amino-acyl groups"/>
    <property type="evidence" value="ECO:0007669"/>
    <property type="project" value="InterPro"/>
</dbReference>